<protein>
    <submittedName>
        <fullName evidence="2">Uncharacterized protein</fullName>
    </submittedName>
</protein>
<reference evidence="2" key="2">
    <citation type="submission" date="2021-04" db="EMBL/GenBank/DDBJ databases">
        <authorList>
            <person name="Gilroy R."/>
        </authorList>
    </citation>
    <scope>NUCLEOTIDE SEQUENCE</scope>
    <source>
        <strain evidence="2">876</strain>
    </source>
</reference>
<proteinExistence type="predicted"/>
<dbReference type="AlphaFoldDB" id="A0A9E2KVE4"/>
<keyword evidence="1" id="KW-0812">Transmembrane</keyword>
<dbReference type="EMBL" id="JAHLFK010000027">
    <property type="protein sequence ID" value="MBU3829858.1"/>
    <property type="molecule type" value="Genomic_DNA"/>
</dbReference>
<keyword evidence="1" id="KW-0472">Membrane</keyword>
<sequence length="85" mass="10145">MFSTIFWILAIWFVINVIWMWFQLNNQGLQKTFAWINVVAIIIGFWVFYGVSHVAGGIATCFLWMNWINVVIACLQFYYGYRKNH</sequence>
<evidence type="ECO:0000256" key="1">
    <source>
        <dbReference type="SAM" id="Phobius"/>
    </source>
</evidence>
<feature type="transmembrane region" description="Helical" evidence="1">
    <location>
        <begin position="6"/>
        <end position="22"/>
    </location>
</feature>
<evidence type="ECO:0000313" key="3">
    <source>
        <dbReference type="Proteomes" id="UP000824180"/>
    </source>
</evidence>
<dbReference type="Proteomes" id="UP000824180">
    <property type="component" value="Unassembled WGS sequence"/>
</dbReference>
<comment type="caution">
    <text evidence="2">The sequence shown here is derived from an EMBL/GenBank/DDBJ whole genome shotgun (WGS) entry which is preliminary data.</text>
</comment>
<keyword evidence="1" id="KW-1133">Transmembrane helix</keyword>
<feature type="transmembrane region" description="Helical" evidence="1">
    <location>
        <begin position="34"/>
        <end position="51"/>
    </location>
</feature>
<organism evidence="2 3">
    <name type="scientific">Candidatus Limosilactobacillus merdavium</name>
    <dbReference type="NCBI Taxonomy" id="2838651"/>
    <lineage>
        <taxon>Bacteria</taxon>
        <taxon>Bacillati</taxon>
        <taxon>Bacillota</taxon>
        <taxon>Bacilli</taxon>
        <taxon>Lactobacillales</taxon>
        <taxon>Lactobacillaceae</taxon>
        <taxon>Limosilactobacillus</taxon>
    </lineage>
</organism>
<evidence type="ECO:0000313" key="2">
    <source>
        <dbReference type="EMBL" id="MBU3829858.1"/>
    </source>
</evidence>
<feature type="transmembrane region" description="Helical" evidence="1">
    <location>
        <begin position="57"/>
        <end position="79"/>
    </location>
</feature>
<accession>A0A9E2KVE4</accession>
<name>A0A9E2KVE4_9LACO</name>
<reference evidence="2" key="1">
    <citation type="journal article" date="2021" name="PeerJ">
        <title>Extensive microbial diversity within the chicken gut microbiome revealed by metagenomics and culture.</title>
        <authorList>
            <person name="Gilroy R."/>
            <person name="Ravi A."/>
            <person name="Getino M."/>
            <person name="Pursley I."/>
            <person name="Horton D.L."/>
            <person name="Alikhan N.F."/>
            <person name="Baker D."/>
            <person name="Gharbi K."/>
            <person name="Hall N."/>
            <person name="Watson M."/>
            <person name="Adriaenssens E.M."/>
            <person name="Foster-Nyarko E."/>
            <person name="Jarju S."/>
            <person name="Secka A."/>
            <person name="Antonio M."/>
            <person name="Oren A."/>
            <person name="Chaudhuri R.R."/>
            <person name="La Ragione R."/>
            <person name="Hildebrand F."/>
            <person name="Pallen M.J."/>
        </authorList>
    </citation>
    <scope>NUCLEOTIDE SEQUENCE</scope>
    <source>
        <strain evidence="2">876</strain>
    </source>
</reference>
<gene>
    <name evidence="2" type="ORF">H9843_03060</name>
</gene>